<dbReference type="STRING" id="994573.T472_0205600"/>
<dbReference type="GO" id="GO:0003824">
    <property type="term" value="F:catalytic activity"/>
    <property type="evidence" value="ECO:0007669"/>
    <property type="project" value="UniProtKB-ARBA"/>
</dbReference>
<evidence type="ECO:0000313" key="2">
    <source>
        <dbReference type="Proteomes" id="UP000017747"/>
    </source>
</evidence>
<keyword evidence="2" id="KW-1185">Reference proteome</keyword>
<dbReference type="Gene3D" id="3.90.226.10">
    <property type="entry name" value="2-enoyl-CoA Hydratase, Chain A, domain 1"/>
    <property type="match status" value="1"/>
</dbReference>
<comment type="caution">
    <text evidence="1">The sequence shown here is derived from an EMBL/GenBank/DDBJ whole genome shotgun (WGS) entry which is preliminary data.</text>
</comment>
<sequence length="314" mass="33051">MDNVSLASLGPVVKKTEGAAIVDLKDGIAGLVLTDGKGKISHKSAKWAAEAIKEIEDKVEGIVVFPNGENFCCGNIDTDCEDPYTVAKSIQSLSSAIRHYNKPVVAVLKGMVLGAGYDIALNCHAIIAEPTGVSAGYDFRENNYPPMGGGLTAQIIEAYSRGEDIPGIDLVPVMKKLQGSICFPKKTETTAEMVSQGILPKGIKIASPGEDVLNKGKIKAKNMNLEGYDPIPQKKISVLGKTGSAALKIMAVNMYMGGFMSDSAYDIAVAVGNVIGGGAVPKGTEVTEAQLLELEARGYQEACLSKDRTGEVAR</sequence>
<dbReference type="InterPro" id="IPR001753">
    <property type="entry name" value="Enoyl-CoA_hydra/iso"/>
</dbReference>
<proteinExistence type="predicted"/>
<dbReference type="RefSeq" id="WP_023387827.1">
    <property type="nucleotide sequence ID" value="NZ_AXUN02000090.1"/>
</dbReference>
<dbReference type="OrthoDB" id="9771883at2"/>
<name>V7I6P9_9CLOT</name>
<dbReference type="eggNOG" id="COG1024">
    <property type="taxonomic scope" value="Bacteria"/>
</dbReference>
<gene>
    <name evidence="1" type="ORF">T472_0205600</name>
</gene>
<accession>V7I6P9</accession>
<evidence type="ECO:0000313" key="1">
    <source>
        <dbReference type="EMBL" id="ETA81543.1"/>
    </source>
</evidence>
<dbReference type="Proteomes" id="UP000017747">
    <property type="component" value="Unassembled WGS sequence"/>
</dbReference>
<dbReference type="Pfam" id="PF00378">
    <property type="entry name" value="ECH_1"/>
    <property type="match status" value="1"/>
</dbReference>
<reference evidence="1 2" key="1">
    <citation type="journal article" date="2014" name="Genome Announc.">
        <title>Genome Sequence of Youngiibacter fragilis, the Type Strain of the Genus Youngiibacter.</title>
        <authorList>
            <person name="Wawrik C.B."/>
            <person name="Callaghan A.V."/>
            <person name="Stamps B.W."/>
            <person name="Wawrik B."/>
        </authorList>
    </citation>
    <scope>NUCLEOTIDE SEQUENCE [LARGE SCALE GENOMIC DNA]</scope>
    <source>
        <strain evidence="1 2">232.1</strain>
    </source>
</reference>
<protein>
    <recommendedName>
        <fullName evidence="3">Enoyl-CoA hydratase</fullName>
    </recommendedName>
</protein>
<dbReference type="SUPFAM" id="SSF52096">
    <property type="entry name" value="ClpP/crotonase"/>
    <property type="match status" value="1"/>
</dbReference>
<organism evidence="1 2">
    <name type="scientific">Youngiibacter fragilis 232.1</name>
    <dbReference type="NCBI Taxonomy" id="994573"/>
    <lineage>
        <taxon>Bacteria</taxon>
        <taxon>Bacillati</taxon>
        <taxon>Bacillota</taxon>
        <taxon>Clostridia</taxon>
        <taxon>Eubacteriales</taxon>
        <taxon>Clostridiaceae</taxon>
        <taxon>Youngiibacter</taxon>
    </lineage>
</organism>
<dbReference type="AlphaFoldDB" id="V7I6P9"/>
<dbReference type="EMBL" id="AXUN02000090">
    <property type="protein sequence ID" value="ETA81543.1"/>
    <property type="molecule type" value="Genomic_DNA"/>
</dbReference>
<evidence type="ECO:0008006" key="3">
    <source>
        <dbReference type="Google" id="ProtNLM"/>
    </source>
</evidence>
<dbReference type="InterPro" id="IPR029045">
    <property type="entry name" value="ClpP/crotonase-like_dom_sf"/>
</dbReference>